<accession>A0A4Y2TDE6</accession>
<dbReference type="AlphaFoldDB" id="A0A4Y2TDE6"/>
<keyword evidence="2" id="KW-1185">Reference proteome</keyword>
<organism evidence="1 2">
    <name type="scientific">Araneus ventricosus</name>
    <name type="common">Orbweaver spider</name>
    <name type="synonym">Epeira ventricosa</name>
    <dbReference type="NCBI Taxonomy" id="182803"/>
    <lineage>
        <taxon>Eukaryota</taxon>
        <taxon>Metazoa</taxon>
        <taxon>Ecdysozoa</taxon>
        <taxon>Arthropoda</taxon>
        <taxon>Chelicerata</taxon>
        <taxon>Arachnida</taxon>
        <taxon>Araneae</taxon>
        <taxon>Araneomorphae</taxon>
        <taxon>Entelegynae</taxon>
        <taxon>Araneoidea</taxon>
        <taxon>Araneidae</taxon>
        <taxon>Araneus</taxon>
    </lineage>
</organism>
<dbReference type="SUPFAM" id="SSF56672">
    <property type="entry name" value="DNA/RNA polymerases"/>
    <property type="match status" value="1"/>
</dbReference>
<protein>
    <submittedName>
        <fullName evidence="1">Uncharacterized protein</fullName>
    </submittedName>
</protein>
<dbReference type="GO" id="GO:0071897">
    <property type="term" value="P:DNA biosynthetic process"/>
    <property type="evidence" value="ECO:0007669"/>
    <property type="project" value="UniProtKB-ARBA"/>
</dbReference>
<dbReference type="OrthoDB" id="6434473at2759"/>
<name>A0A4Y2TDE6_ARAVE</name>
<dbReference type="InterPro" id="IPR043502">
    <property type="entry name" value="DNA/RNA_pol_sf"/>
</dbReference>
<gene>
    <name evidence="1" type="ORF">AVEN_222463_1</name>
</gene>
<evidence type="ECO:0000313" key="1">
    <source>
        <dbReference type="EMBL" id="GBN97823.1"/>
    </source>
</evidence>
<sequence length="113" mass="12874">MSRGIVRPSSSPWASPLHMVKKSNGEWRPCGDYRRTVGLLLTSDPFLSSSRQMRKRKYYKPLSEKTLEILLPGQVAISANSEEEKISEEDVISEVEDVISEKDDICEEEKSKE</sequence>
<reference evidence="1 2" key="1">
    <citation type="journal article" date="2019" name="Sci. Rep.">
        <title>Orb-weaving spider Araneus ventricosus genome elucidates the spidroin gene catalogue.</title>
        <authorList>
            <person name="Kono N."/>
            <person name="Nakamura H."/>
            <person name="Ohtoshi R."/>
            <person name="Moran D.A.P."/>
            <person name="Shinohara A."/>
            <person name="Yoshida Y."/>
            <person name="Fujiwara M."/>
            <person name="Mori M."/>
            <person name="Tomita M."/>
            <person name="Arakawa K."/>
        </authorList>
    </citation>
    <scope>NUCLEOTIDE SEQUENCE [LARGE SCALE GENOMIC DNA]</scope>
</reference>
<evidence type="ECO:0000313" key="2">
    <source>
        <dbReference type="Proteomes" id="UP000499080"/>
    </source>
</evidence>
<dbReference type="EMBL" id="BGPR01027386">
    <property type="protein sequence ID" value="GBN97823.1"/>
    <property type="molecule type" value="Genomic_DNA"/>
</dbReference>
<dbReference type="Proteomes" id="UP000499080">
    <property type="component" value="Unassembled WGS sequence"/>
</dbReference>
<proteinExistence type="predicted"/>
<dbReference type="Gene3D" id="3.10.10.10">
    <property type="entry name" value="HIV Type 1 Reverse Transcriptase, subunit A, domain 1"/>
    <property type="match status" value="1"/>
</dbReference>
<comment type="caution">
    <text evidence="1">The sequence shown here is derived from an EMBL/GenBank/DDBJ whole genome shotgun (WGS) entry which is preliminary data.</text>
</comment>